<proteinExistence type="predicted"/>
<dbReference type="EMBL" id="CAXAMM010003136">
    <property type="protein sequence ID" value="CAK8998745.1"/>
    <property type="molecule type" value="Genomic_DNA"/>
</dbReference>
<evidence type="ECO:0000256" key="1">
    <source>
        <dbReference type="SAM" id="MobiDB-lite"/>
    </source>
</evidence>
<reference evidence="2 3" key="1">
    <citation type="submission" date="2024-02" db="EMBL/GenBank/DDBJ databases">
        <authorList>
            <person name="Chen Y."/>
            <person name="Shah S."/>
            <person name="Dougan E. K."/>
            <person name="Thang M."/>
            <person name="Chan C."/>
        </authorList>
    </citation>
    <scope>NUCLEOTIDE SEQUENCE [LARGE SCALE GENOMIC DNA]</scope>
</reference>
<protein>
    <submittedName>
        <fullName evidence="2">Uncharacterized protein</fullName>
    </submittedName>
</protein>
<name>A0ABP0I859_9DINO</name>
<accession>A0ABP0I859</accession>
<dbReference type="Proteomes" id="UP001642464">
    <property type="component" value="Unassembled WGS sequence"/>
</dbReference>
<organism evidence="2 3">
    <name type="scientific">Durusdinium trenchii</name>
    <dbReference type="NCBI Taxonomy" id="1381693"/>
    <lineage>
        <taxon>Eukaryota</taxon>
        <taxon>Sar</taxon>
        <taxon>Alveolata</taxon>
        <taxon>Dinophyceae</taxon>
        <taxon>Suessiales</taxon>
        <taxon>Symbiodiniaceae</taxon>
        <taxon>Durusdinium</taxon>
    </lineage>
</organism>
<sequence length="121" mass="12876">MMGGLFPMEDPNDAKASITRSQESELWHDEGSELPPAFAFAKDIFLADAPCARMAEFQLGARLTRHLVDHLGGPLDHDGYPEMVEELASIAKHFLLVGGFGAPGAPSRPVSAISSGVCLIA</sequence>
<evidence type="ECO:0000313" key="2">
    <source>
        <dbReference type="EMBL" id="CAK8998745.1"/>
    </source>
</evidence>
<evidence type="ECO:0000313" key="3">
    <source>
        <dbReference type="Proteomes" id="UP001642464"/>
    </source>
</evidence>
<gene>
    <name evidence="2" type="ORF">SCF082_LOCUS5760</name>
</gene>
<feature type="region of interest" description="Disordered" evidence="1">
    <location>
        <begin position="1"/>
        <end position="27"/>
    </location>
</feature>
<comment type="caution">
    <text evidence="2">The sequence shown here is derived from an EMBL/GenBank/DDBJ whole genome shotgun (WGS) entry which is preliminary data.</text>
</comment>
<keyword evidence="3" id="KW-1185">Reference proteome</keyword>